<gene>
    <name evidence="2" type="ORF">Drose_01625</name>
</gene>
<evidence type="ECO:0008006" key="4">
    <source>
        <dbReference type="Google" id="ProtNLM"/>
    </source>
</evidence>
<feature type="compositionally biased region" description="Basic residues" evidence="1">
    <location>
        <begin position="38"/>
        <end position="48"/>
    </location>
</feature>
<name>A0ABY5Z647_9ACTN</name>
<dbReference type="EMBL" id="CP073721">
    <property type="protein sequence ID" value="UWZ37051.1"/>
    <property type="molecule type" value="Genomic_DNA"/>
</dbReference>
<organism evidence="2 3">
    <name type="scientific">Dactylosporangium roseum</name>
    <dbReference type="NCBI Taxonomy" id="47989"/>
    <lineage>
        <taxon>Bacteria</taxon>
        <taxon>Bacillati</taxon>
        <taxon>Actinomycetota</taxon>
        <taxon>Actinomycetes</taxon>
        <taxon>Micromonosporales</taxon>
        <taxon>Micromonosporaceae</taxon>
        <taxon>Dactylosporangium</taxon>
    </lineage>
</organism>
<keyword evidence="3" id="KW-1185">Reference proteome</keyword>
<dbReference type="Proteomes" id="UP001058271">
    <property type="component" value="Chromosome"/>
</dbReference>
<accession>A0ABY5Z647</accession>
<feature type="region of interest" description="Disordered" evidence="1">
    <location>
        <begin position="34"/>
        <end position="66"/>
    </location>
</feature>
<evidence type="ECO:0000313" key="2">
    <source>
        <dbReference type="EMBL" id="UWZ37051.1"/>
    </source>
</evidence>
<sequence length="169" mass="18853">MNDELDAEVVKAAPHVSQADLARHSGLTRESIAQKVLPPHRRWKRGARGRGQATPASAPPADYTPYSERKPVVVADSLSQLVGPVRGTVTLPSHLDWSGHATYDLDDPKRLVTMYKVVLQEAQSVNDLARWLNHERLEAEWAGMYLPPKVRRLWEARFPQLGHAGAGQR</sequence>
<proteinExistence type="predicted"/>
<protein>
    <recommendedName>
        <fullName evidence="4">Transcriptional regulator</fullName>
    </recommendedName>
</protein>
<evidence type="ECO:0000313" key="3">
    <source>
        <dbReference type="Proteomes" id="UP001058271"/>
    </source>
</evidence>
<dbReference type="RefSeq" id="WP_260726399.1">
    <property type="nucleotide sequence ID" value="NZ_BAAABS010000013.1"/>
</dbReference>
<evidence type="ECO:0000256" key="1">
    <source>
        <dbReference type="SAM" id="MobiDB-lite"/>
    </source>
</evidence>
<reference evidence="2" key="1">
    <citation type="submission" date="2021-04" db="EMBL/GenBank/DDBJ databases">
        <title>Biosynthetic gene clusters of Dactylosporangioum roseum.</title>
        <authorList>
            <person name="Hartkoorn R.C."/>
            <person name="Beaudoing E."/>
            <person name="Hot D."/>
            <person name="Moureu S."/>
        </authorList>
    </citation>
    <scope>NUCLEOTIDE SEQUENCE</scope>
    <source>
        <strain evidence="2">NRRL B-16295</strain>
    </source>
</reference>